<feature type="compositionally biased region" description="Low complexity" evidence="1">
    <location>
        <begin position="1"/>
        <end position="14"/>
    </location>
</feature>
<dbReference type="InterPro" id="IPR002744">
    <property type="entry name" value="MIP18-like"/>
</dbReference>
<dbReference type="Gene3D" id="3.30.300.130">
    <property type="entry name" value="Fe-S cluster assembly (FSCA)"/>
    <property type="match status" value="1"/>
</dbReference>
<keyword evidence="5" id="KW-1185">Reference proteome</keyword>
<dbReference type="InterPro" id="IPR056572">
    <property type="entry name" value="Zn_ribbon_PaaD"/>
</dbReference>
<accession>A0A561VDE9</accession>
<dbReference type="NCBIfam" id="TIGR02159">
    <property type="entry name" value="PA_CoA_Oxy4"/>
    <property type="match status" value="1"/>
</dbReference>
<evidence type="ECO:0000259" key="2">
    <source>
        <dbReference type="Pfam" id="PF01883"/>
    </source>
</evidence>
<feature type="domain" description="PaaD zinc beta ribbon" evidence="3">
    <location>
        <begin position="147"/>
        <end position="188"/>
    </location>
</feature>
<name>A0A561VDE9_9ACTN</name>
<gene>
    <name evidence="4" type="ORF">FHU34_1267</name>
</gene>
<evidence type="ECO:0000313" key="4">
    <source>
        <dbReference type="EMBL" id="TWG09620.1"/>
    </source>
</evidence>
<feature type="region of interest" description="Disordered" evidence="1">
    <location>
        <begin position="1"/>
        <end position="38"/>
    </location>
</feature>
<comment type="caution">
    <text evidence="4">The sequence shown here is derived from an EMBL/GenBank/DDBJ whole genome shotgun (WGS) entry which is preliminary data.</text>
</comment>
<evidence type="ECO:0000256" key="1">
    <source>
        <dbReference type="SAM" id="MobiDB-lite"/>
    </source>
</evidence>
<reference evidence="4 5" key="1">
    <citation type="submission" date="2019-06" db="EMBL/GenBank/DDBJ databases">
        <title>Sequencing the genomes of 1000 actinobacteria strains.</title>
        <authorList>
            <person name="Klenk H.-P."/>
        </authorList>
    </citation>
    <scope>NUCLEOTIDE SEQUENCE [LARGE SCALE GENOMIC DNA]</scope>
    <source>
        <strain evidence="4 5">DSM 45885</strain>
    </source>
</reference>
<dbReference type="InterPro" id="IPR034904">
    <property type="entry name" value="FSCA_dom_sf"/>
</dbReference>
<dbReference type="SUPFAM" id="SSF117916">
    <property type="entry name" value="Fe-S cluster assembly (FSCA) domain-like"/>
    <property type="match status" value="1"/>
</dbReference>
<dbReference type="InterPro" id="IPR011883">
    <property type="entry name" value="PaaD-like"/>
</dbReference>
<feature type="compositionally biased region" description="Polar residues" evidence="1">
    <location>
        <begin position="21"/>
        <end position="32"/>
    </location>
</feature>
<organism evidence="4 5">
    <name type="scientific">Micromonospora taraxaci</name>
    <dbReference type="NCBI Taxonomy" id="1316803"/>
    <lineage>
        <taxon>Bacteria</taxon>
        <taxon>Bacillati</taxon>
        <taxon>Actinomycetota</taxon>
        <taxon>Actinomycetes</taxon>
        <taxon>Micromonosporales</taxon>
        <taxon>Micromonosporaceae</taxon>
        <taxon>Micromonospora</taxon>
    </lineage>
</organism>
<dbReference type="EMBL" id="VIWZ01000002">
    <property type="protein sequence ID" value="TWG09620.1"/>
    <property type="molecule type" value="Genomic_DNA"/>
</dbReference>
<dbReference type="InterPro" id="IPR052339">
    <property type="entry name" value="Fe-S_Maturation_MIP18"/>
</dbReference>
<feature type="domain" description="MIP18 family-like" evidence="2">
    <location>
        <begin position="36"/>
        <end position="98"/>
    </location>
</feature>
<dbReference type="PANTHER" id="PTHR42831:SF3">
    <property type="entry name" value="1,2-PHENYLACETYL-COA EPOXIDASE, SUBUNIT D-RELATED"/>
    <property type="match status" value="1"/>
</dbReference>
<protein>
    <submittedName>
        <fullName evidence="4">Ring-1,2-phenylacetyl-CoA epoxidase subunit PaaD</fullName>
    </submittedName>
</protein>
<evidence type="ECO:0000259" key="3">
    <source>
        <dbReference type="Pfam" id="PF23451"/>
    </source>
</evidence>
<evidence type="ECO:0000313" key="5">
    <source>
        <dbReference type="Proteomes" id="UP000317685"/>
    </source>
</evidence>
<proteinExistence type="predicted"/>
<dbReference type="Pfam" id="PF23451">
    <property type="entry name" value="Zn_ribbon_PaaD"/>
    <property type="match status" value="1"/>
</dbReference>
<dbReference type="Pfam" id="PF01883">
    <property type="entry name" value="FeS_assembly_P"/>
    <property type="match status" value="1"/>
</dbReference>
<sequence>MSARSAAQRSPAAANEDGSVSAPSRSITTQAGTDARTAAASVVDPEIRVITIDELGILRAVEEDPATGRVTVTITPTYTGCPAMDVIRADIRRALAVAGHPEAEIRTVFSPPWSTDWISAEGRAKLAAAGIAPPAPVTPAAGVVALTLAVRCPQCGSPETEQVSRFGSTACKALWRCRSCSEPFDHLKAL</sequence>
<dbReference type="AlphaFoldDB" id="A0A561VDE9"/>
<dbReference type="Proteomes" id="UP000317685">
    <property type="component" value="Unassembled WGS sequence"/>
</dbReference>
<dbReference type="PANTHER" id="PTHR42831">
    <property type="entry name" value="FE-S PROTEIN MATURATION AUXILIARY FACTOR YITW"/>
    <property type="match status" value="1"/>
</dbReference>